<organism evidence="2 3">
    <name type="scientific">Saccharolobus caldissimus</name>
    <dbReference type="NCBI Taxonomy" id="1702097"/>
    <lineage>
        <taxon>Archaea</taxon>
        <taxon>Thermoproteota</taxon>
        <taxon>Thermoprotei</taxon>
        <taxon>Sulfolobales</taxon>
        <taxon>Sulfolobaceae</taxon>
        <taxon>Saccharolobus</taxon>
    </lineage>
</organism>
<dbReference type="RefSeq" id="WP_229569580.1">
    <property type="nucleotide sequence ID" value="NZ_AP025226.1"/>
</dbReference>
<keyword evidence="1" id="KW-1133">Transmembrane helix</keyword>
<feature type="transmembrane region" description="Helical" evidence="1">
    <location>
        <begin position="94"/>
        <end position="115"/>
    </location>
</feature>
<feature type="transmembrane region" description="Helical" evidence="1">
    <location>
        <begin position="37"/>
        <end position="60"/>
    </location>
</feature>
<dbReference type="EMBL" id="AP025226">
    <property type="protein sequence ID" value="BDB99252.1"/>
    <property type="molecule type" value="Genomic_DNA"/>
</dbReference>
<feature type="transmembrane region" description="Helical" evidence="1">
    <location>
        <begin position="67"/>
        <end position="88"/>
    </location>
</feature>
<feature type="transmembrane region" description="Helical" evidence="1">
    <location>
        <begin position="122"/>
        <end position="141"/>
    </location>
</feature>
<dbReference type="KEGG" id="scas:SACC_22690"/>
<dbReference type="Proteomes" id="UP001319921">
    <property type="component" value="Chromosome"/>
</dbReference>
<evidence type="ECO:0000313" key="2">
    <source>
        <dbReference type="EMBL" id="BDB99252.1"/>
    </source>
</evidence>
<evidence type="ECO:0000313" key="3">
    <source>
        <dbReference type="Proteomes" id="UP001319921"/>
    </source>
</evidence>
<evidence type="ECO:0000256" key="1">
    <source>
        <dbReference type="SAM" id="Phobius"/>
    </source>
</evidence>
<dbReference type="GeneID" id="68866996"/>
<proteinExistence type="predicted"/>
<protein>
    <submittedName>
        <fullName evidence="2">Uncharacterized protein</fullName>
    </submittedName>
</protein>
<gene>
    <name evidence="2" type="ORF">SACC_22690</name>
</gene>
<keyword evidence="3" id="KW-1185">Reference proteome</keyword>
<keyword evidence="1" id="KW-0472">Membrane</keyword>
<sequence>MSTTNSFLKSGNLVSMVAAFTIIAELLYLAIFGLNSVYSIVSLTLISLIFMQGIVAFIFYYTALKSILMLIDVPIGLLIEAIAIYFLFLHKFLGLELILIGYISEPIAGTVLFKYFYKTNRIYSLMFFIGAIVFTLGLPLYVFNVPYVAIIGDIVKIFGLLKLRKCI</sequence>
<reference evidence="2 3" key="1">
    <citation type="journal article" date="2022" name="Microbiol. Resour. Announc.">
        <title>Complete Genome Sequence of the Hyperthermophilic and Acidophilic Archaeon Saccharolobus caldissimus Strain HS-3T.</title>
        <authorList>
            <person name="Sakai H.D."/>
            <person name="Kurosawa N."/>
        </authorList>
    </citation>
    <scope>NUCLEOTIDE SEQUENCE [LARGE SCALE GENOMIC DNA]</scope>
    <source>
        <strain evidence="2 3">JCM32116</strain>
    </source>
</reference>
<keyword evidence="1" id="KW-0812">Transmembrane</keyword>
<name>A0AAQ4CTX1_9CREN</name>
<feature type="transmembrane region" description="Helical" evidence="1">
    <location>
        <begin position="12"/>
        <end position="31"/>
    </location>
</feature>
<accession>A0AAQ4CTX1</accession>
<dbReference type="AlphaFoldDB" id="A0AAQ4CTX1"/>